<dbReference type="InterPro" id="IPR039385">
    <property type="entry name" value="NGN_Euk"/>
</dbReference>
<dbReference type="AlphaFoldDB" id="A0A1S3K4F0"/>
<feature type="compositionally biased region" description="Low complexity" evidence="12">
    <location>
        <begin position="877"/>
        <end position="935"/>
    </location>
</feature>
<feature type="domain" description="KOW" evidence="14">
    <location>
        <begin position="1009"/>
        <end position="1036"/>
    </location>
</feature>
<dbReference type="InterPro" id="IPR017071">
    <property type="entry name" value="TF_Spt5_eukaryote"/>
</dbReference>
<dbReference type="Gene3D" id="3.30.70.940">
    <property type="entry name" value="NusG, N-terminal domain"/>
    <property type="match status" value="1"/>
</dbReference>
<dbReference type="InterPro" id="IPR041980">
    <property type="entry name" value="KOW_Spt5_6_metazoa"/>
</dbReference>
<dbReference type="Pfam" id="PF23291">
    <property type="entry name" value="KOW4_SPT5"/>
    <property type="match status" value="1"/>
</dbReference>
<dbReference type="FunFam" id="2.30.30.30:FF:000016">
    <property type="entry name" value="Transcription elongation factor SPT5"/>
    <property type="match status" value="1"/>
</dbReference>
<feature type="region of interest" description="Disordered" evidence="12">
    <location>
        <begin position="753"/>
        <end position="951"/>
    </location>
</feature>
<dbReference type="InterPro" id="IPR036735">
    <property type="entry name" value="NGN_dom_sf"/>
</dbReference>
<feature type="domain" description="KOW" evidence="14">
    <location>
        <begin position="430"/>
        <end position="457"/>
    </location>
</feature>
<evidence type="ECO:0000256" key="4">
    <source>
        <dbReference type="ARBA" id="ARBA00022491"/>
    </source>
</evidence>
<dbReference type="CDD" id="cd06086">
    <property type="entry name" value="KOW_Spt5_6"/>
    <property type="match status" value="1"/>
</dbReference>
<keyword evidence="7" id="KW-0805">Transcription regulation</keyword>
<dbReference type="InterPro" id="IPR005824">
    <property type="entry name" value="KOW"/>
</dbReference>
<evidence type="ECO:0000256" key="11">
    <source>
        <dbReference type="PIRNR" id="PIRNR036945"/>
    </source>
</evidence>
<evidence type="ECO:0000256" key="8">
    <source>
        <dbReference type="ARBA" id="ARBA00023159"/>
    </source>
</evidence>
<feature type="compositionally biased region" description="Gly residues" evidence="12">
    <location>
        <begin position="684"/>
        <end position="700"/>
    </location>
</feature>
<evidence type="ECO:0000259" key="13">
    <source>
        <dbReference type="SMART" id="SM00738"/>
    </source>
</evidence>
<feature type="domain" description="KOW" evidence="14">
    <location>
        <begin position="281"/>
        <end position="308"/>
    </location>
</feature>
<dbReference type="Gene3D" id="2.30.30.30">
    <property type="match status" value="3"/>
</dbReference>
<feature type="domain" description="KOW" evidence="14">
    <location>
        <begin position="604"/>
        <end position="631"/>
    </location>
</feature>
<dbReference type="InterPro" id="IPR022581">
    <property type="entry name" value="Spt5_N"/>
</dbReference>
<evidence type="ECO:0000256" key="1">
    <source>
        <dbReference type="ARBA" id="ARBA00004123"/>
    </source>
</evidence>
<keyword evidence="19" id="KW-0251">Elongation factor</keyword>
<feature type="compositionally biased region" description="Basic and acidic residues" evidence="12">
    <location>
        <begin position="114"/>
        <end position="136"/>
    </location>
</feature>
<keyword evidence="16" id="KW-1185">Reference proteome</keyword>
<feature type="domain" description="NusG-like N-terminal" evidence="13">
    <location>
        <begin position="185"/>
        <end position="276"/>
    </location>
</feature>
<dbReference type="Pfam" id="PF23037">
    <property type="entry name" value="KOWx_SPT5"/>
    <property type="match status" value="1"/>
</dbReference>
<keyword evidence="19" id="KW-0648">Protein biosynthesis</keyword>
<dbReference type="Pfam" id="PF11942">
    <property type="entry name" value="Spt5_N"/>
    <property type="match status" value="1"/>
</dbReference>
<feature type="domain" description="KOW" evidence="14">
    <location>
        <begin position="707"/>
        <end position="734"/>
    </location>
</feature>
<gene>
    <name evidence="17 18" type="primary">LOC106178476</name>
    <name evidence="19" type="synonym">LOC106182010</name>
</gene>
<reference evidence="17 18" key="2">
    <citation type="submission" date="2025-04" db="UniProtKB">
        <authorList>
            <consortium name="RefSeq"/>
        </authorList>
    </citation>
    <scope>IDENTIFICATION</scope>
    <source>
        <tissue evidence="17 18">Gonads</tissue>
    </source>
</reference>
<dbReference type="STRING" id="7574.A0A1S3K4F0"/>
<dbReference type="InterPro" id="IPR008991">
    <property type="entry name" value="Translation_prot_SH3-like_sf"/>
</dbReference>
<evidence type="ECO:0000259" key="14">
    <source>
        <dbReference type="SMART" id="SM00739"/>
    </source>
</evidence>
<dbReference type="GO" id="GO:0003746">
    <property type="term" value="F:translation elongation factor activity"/>
    <property type="evidence" value="ECO:0007669"/>
    <property type="project" value="UniProtKB-KW"/>
</dbReference>
<evidence type="ECO:0000259" key="15">
    <source>
        <dbReference type="SMART" id="SM01104"/>
    </source>
</evidence>
<dbReference type="GO" id="GO:0032784">
    <property type="term" value="P:regulation of DNA-templated transcription elongation"/>
    <property type="evidence" value="ECO:0007669"/>
    <property type="project" value="InterPro"/>
</dbReference>
<dbReference type="PIRSF" id="PIRSF036945">
    <property type="entry name" value="Spt5"/>
    <property type="match status" value="1"/>
</dbReference>
<evidence type="ECO:0000256" key="7">
    <source>
        <dbReference type="ARBA" id="ARBA00023015"/>
    </source>
</evidence>
<dbReference type="InterPro" id="IPR005100">
    <property type="entry name" value="NGN-domain"/>
</dbReference>
<evidence type="ECO:0000313" key="17">
    <source>
        <dbReference type="RefSeq" id="XP_013417126.1"/>
    </source>
</evidence>
<dbReference type="SMART" id="SM00738">
    <property type="entry name" value="NGN"/>
    <property type="match status" value="1"/>
</dbReference>
<dbReference type="CDD" id="cd06084">
    <property type="entry name" value="KOW_Spt5_4"/>
    <property type="match status" value="1"/>
</dbReference>
<organism evidence="16 17">
    <name type="scientific">Lingula anatina</name>
    <name type="common">Brachiopod</name>
    <name type="synonym">Lingula unguis</name>
    <dbReference type="NCBI Taxonomy" id="7574"/>
    <lineage>
        <taxon>Eukaryota</taxon>
        <taxon>Metazoa</taxon>
        <taxon>Spiralia</taxon>
        <taxon>Lophotrochozoa</taxon>
        <taxon>Brachiopoda</taxon>
        <taxon>Linguliformea</taxon>
        <taxon>Lingulata</taxon>
        <taxon>Lingulida</taxon>
        <taxon>Linguloidea</taxon>
        <taxon>Lingulidae</taxon>
        <taxon>Lingula</taxon>
    </lineage>
</organism>
<comment type="subcellular location">
    <subcellularLocation>
        <location evidence="1 11">Nucleus</location>
    </subcellularLocation>
</comment>
<dbReference type="InterPro" id="IPR014722">
    <property type="entry name" value="Rib_uL2_dom2"/>
</dbReference>
<dbReference type="Pfam" id="PF23284">
    <property type="entry name" value="KOW2_Spt5"/>
    <property type="match status" value="1"/>
</dbReference>
<evidence type="ECO:0000256" key="2">
    <source>
        <dbReference type="ARBA" id="ARBA00006956"/>
    </source>
</evidence>
<dbReference type="GO" id="GO:0003729">
    <property type="term" value="F:mRNA binding"/>
    <property type="evidence" value="ECO:0007669"/>
    <property type="project" value="TreeGrafter"/>
</dbReference>
<dbReference type="Pfam" id="PF23290">
    <property type="entry name" value="KOW5_SPT5"/>
    <property type="match status" value="1"/>
</dbReference>
<evidence type="ECO:0000256" key="12">
    <source>
        <dbReference type="SAM" id="MobiDB-lite"/>
    </source>
</evidence>
<sequence length="1061" mass="117164">MSDSEGSVYSEDEKDRRSEDEDEGSDIGRKGRRIHDSEAEEGEEEDPEPEEEPEGEDLDDDDEEYDSEEYEDTDVRHKRKKSKHSGFILEEADVDEEGEEDEEDLEWEEGAEDIIDRKTGFEGPSARDIESRRRMEQMWSTQNEDEIEEYYRRKYADSSMAERFGEGEEMSDEITQQGLLPGVKDPNLWVVKCRMGEEKATVIALMRKFIAYQFTDEPLQIKSVIAKEGLKGYIYVEAYKQTHVKQAIEGVGNLRMGMWQQQMVPIKEMTDVLKVVKETVHLKAKAWVRLKRGLYKDDLAQVDYVEPSQNVVHLKLIPRIDYSKMRGVLRSSANEPEKRKRAKRPTQKLFDIDAIRSIGGEVTSDGDFFIFEGNRYSRKGFLFKSFVMAAIVAEGVKPTLSELEKFEDQPEDASVELVPESRSVSEVSHNLAPGDNVEVCEGELIHLQGKVISIDGNKITMMPRHEDLKDPLEFPAHELRKYFKMGDHVKVISGRYEGDTGLIVRVEDNMVVLFSDLTMHELKVLPKDLQLCTDRATGVDTMGQFQFGDLVQLDPQTVAVIVRLEKESFQVLNMHGKVVHVKHQAVSKRRDSTRAVALDAENNNIQVKDIVKVIDGPHSGRQGQIKHLYRSYAFLYSRMMTDNGGIFVCRTRHLVLAGGSKVTSTGPMLAGYMSPRLSSPAHPSGGGGGAGGPGGAGRGRGTSNRDRGLIGQTVRIIQGSYKGYIGIVKDATDTTARVELHSSCKTISVDKTRIRSVSDGRPGGASSYTPRTPMYGSGGQTPMYGSRTPMYGSQTPLHDGSRTPHYGSQTPLHDGGGRTPAWDPTQSNTPARANDFEYNFDEASPSPAGVDYGTPNPATPGYSADTPSPAGGPYTPQTPGSSYSYQSSPSPGGYTPSPGGYIPTPSPQGYGSNTPSPSGYGSTPSPMGYSPMTPGAPYTPQTPGTGMEHGAADWHTTDIETRIKDTHDDPNLIHQIGVIRGISAGMCSLFLPEDEKVITVSCEQLEPVVPTKGDRVKVIIGEEREACGQLLSIDGMEGVVKTDHGDLKMLQMRCLCKMPPA</sequence>
<accession>A0A1S3K4F0</accession>
<evidence type="ECO:0000256" key="10">
    <source>
        <dbReference type="ARBA" id="ARBA00023242"/>
    </source>
</evidence>
<dbReference type="InterPro" id="IPR041973">
    <property type="entry name" value="KOW_Spt5_1"/>
</dbReference>
<dbReference type="CDD" id="cd06081">
    <property type="entry name" value="KOW_Spt5_1"/>
    <property type="match status" value="1"/>
</dbReference>
<dbReference type="OMA" id="YPVGYMN"/>
<dbReference type="InterPro" id="IPR057934">
    <property type="entry name" value="KOW_Spt5_7"/>
</dbReference>
<evidence type="ECO:0000256" key="6">
    <source>
        <dbReference type="ARBA" id="ARBA00022737"/>
    </source>
</evidence>
<feature type="region of interest" description="Disordered" evidence="12">
    <location>
        <begin position="671"/>
        <end position="710"/>
    </location>
</feature>
<keyword evidence="4" id="KW-0678">Repressor</keyword>
<dbReference type="CDD" id="cd09888">
    <property type="entry name" value="NGN_Euk"/>
    <property type="match status" value="1"/>
</dbReference>
<dbReference type="KEGG" id="lak:106178476"/>
<reference evidence="19" key="1">
    <citation type="journal article" date="2015" name="Nat. Commun.">
        <title>The Lingula genome provides insights into brachiopod evolution and the origin of phosphate biomineralization.</title>
        <authorList>
            <person name="Luo Y.J."/>
            <person name="Takeuchi T."/>
            <person name="Koyanagi R."/>
            <person name="Yamada L."/>
            <person name="Kanda M."/>
            <person name="Khalturina M."/>
            <person name="Fujie M."/>
            <person name="Yamasaki S.I."/>
            <person name="Endo K."/>
            <person name="Satoh N."/>
        </authorList>
    </citation>
    <scope>NUCLEOTIDE SEQUENCE</scope>
</reference>
<evidence type="ECO:0000313" key="16">
    <source>
        <dbReference type="Proteomes" id="UP000085678"/>
    </source>
</evidence>
<dbReference type="GO" id="GO:0006368">
    <property type="term" value="P:transcription elongation by RNA polymerase II"/>
    <property type="evidence" value="ECO:0007669"/>
    <property type="project" value="TreeGrafter"/>
</dbReference>
<keyword evidence="10 11" id="KW-0539">Nucleus</keyword>
<proteinExistence type="inferred from homology"/>
<dbReference type="RefSeq" id="XP_013422071.1">
    <property type="nucleotide sequence ID" value="XM_013566617.1"/>
</dbReference>
<evidence type="ECO:0000313" key="18">
    <source>
        <dbReference type="RefSeq" id="XP_013417136.1"/>
    </source>
</evidence>
<dbReference type="CDD" id="cd06085">
    <property type="entry name" value="KOW_Spt5_5"/>
    <property type="match status" value="1"/>
</dbReference>
<dbReference type="Pfam" id="PF23042">
    <property type="entry name" value="KOW1_SPT5"/>
    <property type="match status" value="1"/>
</dbReference>
<dbReference type="PANTHER" id="PTHR11125:SF7">
    <property type="entry name" value="TRANSCRIPTION ELONGATION FACTOR SPT5"/>
    <property type="match status" value="1"/>
</dbReference>
<dbReference type="InterPro" id="IPR024945">
    <property type="entry name" value="Spt5_C_dom"/>
</dbReference>
<dbReference type="InterPro" id="IPR041975">
    <property type="entry name" value="KOW_Spt5_2"/>
</dbReference>
<dbReference type="InterPro" id="IPR057936">
    <property type="entry name" value="KOWx_Spt5"/>
</dbReference>
<dbReference type="InterPro" id="IPR041976">
    <property type="entry name" value="KOW_Spt5_3"/>
</dbReference>
<dbReference type="SUPFAM" id="SSF50104">
    <property type="entry name" value="Translation proteins SH3-like domain"/>
    <property type="match status" value="1"/>
</dbReference>
<feature type="compositionally biased region" description="Acidic residues" evidence="12">
    <location>
        <begin position="90"/>
        <end position="113"/>
    </location>
</feature>
<dbReference type="RefSeq" id="XP_013417136.1">
    <property type="nucleotide sequence ID" value="XM_013561682.1"/>
</dbReference>
<dbReference type="InterPro" id="IPR039659">
    <property type="entry name" value="SPT5"/>
</dbReference>
<evidence type="ECO:0000256" key="9">
    <source>
        <dbReference type="ARBA" id="ARBA00023163"/>
    </source>
</evidence>
<dbReference type="InterPro" id="IPR041977">
    <property type="entry name" value="KOW_Spt5_4"/>
</dbReference>
<dbReference type="SMART" id="SM00739">
    <property type="entry name" value="KOW"/>
    <property type="match status" value="6"/>
</dbReference>
<keyword evidence="9 11" id="KW-0804">Transcription</keyword>
<dbReference type="PANTHER" id="PTHR11125">
    <property type="entry name" value="SUPPRESSOR OF TY 5"/>
    <property type="match status" value="1"/>
</dbReference>
<dbReference type="Pfam" id="PF00467">
    <property type="entry name" value="KOW"/>
    <property type="match status" value="1"/>
</dbReference>
<evidence type="ECO:0000256" key="3">
    <source>
        <dbReference type="ARBA" id="ARBA00020181"/>
    </source>
</evidence>
<keyword evidence="5" id="KW-0597">Phosphoprotein</keyword>
<dbReference type="KEGG" id="lak:106182010"/>
<keyword evidence="6" id="KW-0677">Repeat</keyword>
<dbReference type="RefSeq" id="XP_013417126.1">
    <property type="nucleotide sequence ID" value="XM_013561672.1"/>
</dbReference>
<dbReference type="CDD" id="cd06083">
    <property type="entry name" value="KOW_Spt5_3"/>
    <property type="match status" value="1"/>
</dbReference>
<dbReference type="GO" id="GO:0032044">
    <property type="term" value="C:DSIF complex"/>
    <property type="evidence" value="ECO:0007669"/>
    <property type="project" value="TreeGrafter"/>
</dbReference>
<dbReference type="Pfam" id="PF12815">
    <property type="entry name" value="CTD"/>
    <property type="match status" value="1"/>
</dbReference>
<dbReference type="InterPro" id="IPR041978">
    <property type="entry name" value="KOW_Spt5_5"/>
</dbReference>
<feature type="compositionally biased region" description="Basic and acidic residues" evidence="12">
    <location>
        <begin position="26"/>
        <end position="37"/>
    </location>
</feature>
<feature type="domain" description="Spt5 C-terminal" evidence="15">
    <location>
        <begin position="769"/>
        <end position="907"/>
    </location>
</feature>
<dbReference type="GeneID" id="106182010"/>
<dbReference type="SMART" id="SM01104">
    <property type="entry name" value="CTD"/>
    <property type="match status" value="1"/>
</dbReference>
<dbReference type="FunFam" id="3.30.70.940:FF:000003">
    <property type="entry name" value="Transcription elongation factor SPT5"/>
    <property type="match status" value="1"/>
</dbReference>
<feature type="domain" description="KOW" evidence="14">
    <location>
        <begin position="482"/>
        <end position="509"/>
    </location>
</feature>
<dbReference type="Pfam" id="PF23287">
    <property type="entry name" value="KOW7_SPT5"/>
    <property type="match status" value="1"/>
</dbReference>
<comment type="similarity">
    <text evidence="2 11">Belongs to the SPT5 family.</text>
</comment>
<feature type="compositionally biased region" description="Acidic residues" evidence="12">
    <location>
        <begin position="38"/>
        <end position="72"/>
    </location>
</feature>
<dbReference type="CDD" id="cd06082">
    <property type="entry name" value="KOW_Spt5_2"/>
    <property type="match status" value="1"/>
</dbReference>
<evidence type="ECO:0000313" key="19">
    <source>
        <dbReference type="RefSeq" id="XP_013422071.1"/>
    </source>
</evidence>
<dbReference type="FunFam" id="2.30.30.30:FF:000013">
    <property type="entry name" value="Transcription elongation factor SPT5"/>
    <property type="match status" value="1"/>
</dbReference>
<dbReference type="Pfam" id="PF03439">
    <property type="entry name" value="Spt5-NGN"/>
    <property type="match status" value="1"/>
</dbReference>
<evidence type="ECO:0000256" key="5">
    <source>
        <dbReference type="ARBA" id="ARBA00022553"/>
    </source>
</evidence>
<dbReference type="Pfam" id="PF23288">
    <property type="entry name" value="KOW6_SPT5"/>
    <property type="match status" value="1"/>
</dbReference>
<dbReference type="InterPro" id="IPR006645">
    <property type="entry name" value="NGN-like_dom"/>
</dbReference>
<dbReference type="GeneID" id="106178476"/>
<protein>
    <recommendedName>
        <fullName evidence="3 11">Transcription elongation factor SPT5</fullName>
    </recommendedName>
</protein>
<dbReference type="GO" id="GO:0006357">
    <property type="term" value="P:regulation of transcription by RNA polymerase II"/>
    <property type="evidence" value="ECO:0007669"/>
    <property type="project" value="InterPro"/>
</dbReference>
<dbReference type="OrthoDB" id="28901at2759"/>
<keyword evidence="8" id="KW-0010">Activator</keyword>
<feature type="region of interest" description="Disordered" evidence="12">
    <location>
        <begin position="1"/>
        <end position="140"/>
    </location>
</feature>
<name>A0A1S3K4F0_LINAN</name>
<dbReference type="Proteomes" id="UP000085678">
    <property type="component" value="Unplaced"/>
</dbReference>